<sequence length="139" mass="16247">MDADSHCFRQTKYVMASSLFNQLWKEMGQSRRTRSFRMMKRTPPSLLSPKRQQSLLQQKKMVSPRHCVPQTSICRTSRKSAFCLCCHHFSLLPSASFICIRCRLPNPGFQDPQEYQMQITSQFVDVCSCMQGFPRYSHI</sequence>
<protein>
    <submittedName>
        <fullName evidence="1">Uncharacterized protein</fullName>
    </submittedName>
</protein>
<evidence type="ECO:0000313" key="2">
    <source>
        <dbReference type="Proteomes" id="UP001434883"/>
    </source>
</evidence>
<name>A0ABV0QPM3_9TELE</name>
<gene>
    <name evidence="1" type="ORF">XENOCAPTIV_027541</name>
</gene>
<reference evidence="1 2" key="1">
    <citation type="submission" date="2021-06" db="EMBL/GenBank/DDBJ databases">
        <authorList>
            <person name="Palmer J.M."/>
        </authorList>
    </citation>
    <scope>NUCLEOTIDE SEQUENCE [LARGE SCALE GENOMIC DNA]</scope>
    <source>
        <strain evidence="1 2">XC_2019</strain>
        <tissue evidence="1">Muscle</tissue>
    </source>
</reference>
<accession>A0ABV0QPM3</accession>
<keyword evidence="2" id="KW-1185">Reference proteome</keyword>
<dbReference type="Proteomes" id="UP001434883">
    <property type="component" value="Unassembled WGS sequence"/>
</dbReference>
<evidence type="ECO:0000313" key="1">
    <source>
        <dbReference type="EMBL" id="MEQ2197317.1"/>
    </source>
</evidence>
<proteinExistence type="predicted"/>
<organism evidence="1 2">
    <name type="scientific">Xenoophorus captivus</name>
    <dbReference type="NCBI Taxonomy" id="1517983"/>
    <lineage>
        <taxon>Eukaryota</taxon>
        <taxon>Metazoa</taxon>
        <taxon>Chordata</taxon>
        <taxon>Craniata</taxon>
        <taxon>Vertebrata</taxon>
        <taxon>Euteleostomi</taxon>
        <taxon>Actinopterygii</taxon>
        <taxon>Neopterygii</taxon>
        <taxon>Teleostei</taxon>
        <taxon>Neoteleostei</taxon>
        <taxon>Acanthomorphata</taxon>
        <taxon>Ovalentaria</taxon>
        <taxon>Atherinomorphae</taxon>
        <taxon>Cyprinodontiformes</taxon>
        <taxon>Goodeidae</taxon>
        <taxon>Xenoophorus</taxon>
    </lineage>
</organism>
<dbReference type="EMBL" id="JAHRIN010017524">
    <property type="protein sequence ID" value="MEQ2197317.1"/>
    <property type="molecule type" value="Genomic_DNA"/>
</dbReference>
<comment type="caution">
    <text evidence="1">The sequence shown here is derived from an EMBL/GenBank/DDBJ whole genome shotgun (WGS) entry which is preliminary data.</text>
</comment>